<proteinExistence type="predicted"/>
<sequence>MTVCFFSFNGLAYCYARVGNDGSYVSGFVDKSGAYILTFDK</sequence>
<dbReference type="AlphaFoldDB" id="A0A139KTS1"/>
<dbReference type="PATRIC" id="fig|329854.7.peg.4734"/>
<evidence type="ECO:0000313" key="1">
    <source>
        <dbReference type="EMBL" id="KXT42594.1"/>
    </source>
</evidence>
<evidence type="ECO:0000313" key="2">
    <source>
        <dbReference type="Proteomes" id="UP000070319"/>
    </source>
</evidence>
<protein>
    <recommendedName>
        <fullName evidence="3">WG repeat-containing protein</fullName>
    </recommendedName>
</protein>
<dbReference type="EMBL" id="LTDF01000165">
    <property type="protein sequence ID" value="KXT42594.1"/>
    <property type="molecule type" value="Genomic_DNA"/>
</dbReference>
<evidence type="ECO:0008006" key="3">
    <source>
        <dbReference type="Google" id="ProtNLM"/>
    </source>
</evidence>
<reference evidence="1 2" key="1">
    <citation type="submission" date="2016-02" db="EMBL/GenBank/DDBJ databases">
        <authorList>
            <person name="Wen L."/>
            <person name="He K."/>
            <person name="Yang H."/>
        </authorList>
    </citation>
    <scope>NUCLEOTIDE SEQUENCE [LARGE SCALE GENOMIC DNA]</scope>
    <source>
        <strain evidence="1 2">KLE1704</strain>
    </source>
</reference>
<accession>A0A139KTS1</accession>
<gene>
    <name evidence="1" type="ORF">HMPREF2531_04663</name>
</gene>
<name>A0A139KTS1_9BACE</name>
<dbReference type="Proteomes" id="UP000070319">
    <property type="component" value="Unassembled WGS sequence"/>
</dbReference>
<organism evidence="1">
    <name type="scientific">Bacteroides intestinalis</name>
    <dbReference type="NCBI Taxonomy" id="329854"/>
    <lineage>
        <taxon>Bacteria</taxon>
        <taxon>Pseudomonadati</taxon>
        <taxon>Bacteroidota</taxon>
        <taxon>Bacteroidia</taxon>
        <taxon>Bacteroidales</taxon>
        <taxon>Bacteroidaceae</taxon>
        <taxon>Bacteroides</taxon>
    </lineage>
</organism>
<comment type="caution">
    <text evidence="1">The sequence shown here is derived from an EMBL/GenBank/DDBJ whole genome shotgun (WGS) entry which is preliminary data.</text>
</comment>